<reference evidence="1" key="1">
    <citation type="submission" date="2020-11" db="EMBL/GenBank/DDBJ databases">
        <title>Enhanced detection system for hospital associated transmission using whole genome sequencing surveillance.</title>
        <authorList>
            <person name="Harrison L.H."/>
            <person name="Van Tyne D."/>
            <person name="Marsh J.W."/>
            <person name="Griffith M.P."/>
            <person name="Snyder D.J."/>
            <person name="Cooper V.S."/>
            <person name="Mustapha M."/>
        </authorList>
    </citation>
    <scope>NUCLEOTIDE SEQUENCE</scope>
    <source>
        <strain evidence="1">STEN00091</strain>
    </source>
</reference>
<sequence>MRLFRYATAVALLLCAQGAHAQLKQIQDIPCEGCSYAQMQAAALSDVDVGGALVTSISTGEIRKFVILWDRRIQELPIEQDLEDYFVALVRFWHANGRSLEMNYDVASNTWRLPQQAMAAARVRRALAAPAADRPVPATVYDALQSPARMNNAIEQLNASWRARGYAAHMTFVNAVRGKNISLTAGRPVTTLNFADGSKIKASYDIEMKSWAPIPGTGRDVHGNPVPETKADVAKDGKPVVYEFPGGITSDAYMDFSRYLFDLGVHPNIGPGDNQMICTSEVMDADMRVEVRCMGRRH</sequence>
<evidence type="ECO:0000313" key="2">
    <source>
        <dbReference type="Proteomes" id="UP000625930"/>
    </source>
</evidence>
<proteinExistence type="predicted"/>
<accession>A0A6B8IYA8</accession>
<protein>
    <submittedName>
        <fullName evidence="1">Uncharacterized protein</fullName>
    </submittedName>
</protein>
<dbReference type="Proteomes" id="UP000625930">
    <property type="component" value="Unassembled WGS sequence"/>
</dbReference>
<dbReference type="RefSeq" id="WP_154261966.1">
    <property type="nucleotide sequence ID" value="NZ_CP040438.1"/>
</dbReference>
<name>A0A6B8IYA8_STEMA</name>
<dbReference type="AlphaFoldDB" id="A0A6B8IYA8"/>
<gene>
    <name evidence="1" type="ORF">I5U67_20525</name>
</gene>
<organism evidence="1 2">
    <name type="scientific">Stenotrophomonas maltophilia</name>
    <name type="common">Pseudomonas maltophilia</name>
    <name type="synonym">Xanthomonas maltophilia</name>
    <dbReference type="NCBI Taxonomy" id="40324"/>
    <lineage>
        <taxon>Bacteria</taxon>
        <taxon>Pseudomonadati</taxon>
        <taxon>Pseudomonadota</taxon>
        <taxon>Gammaproteobacteria</taxon>
        <taxon>Lysobacterales</taxon>
        <taxon>Lysobacteraceae</taxon>
        <taxon>Stenotrophomonas</taxon>
        <taxon>Stenotrophomonas maltophilia group</taxon>
    </lineage>
</organism>
<comment type="caution">
    <text evidence="1">The sequence shown here is derived from an EMBL/GenBank/DDBJ whole genome shotgun (WGS) entry which is preliminary data.</text>
</comment>
<evidence type="ECO:0000313" key="1">
    <source>
        <dbReference type="EMBL" id="MBH1654540.1"/>
    </source>
</evidence>
<dbReference type="EMBL" id="JADUNP010000074">
    <property type="protein sequence ID" value="MBH1654540.1"/>
    <property type="molecule type" value="Genomic_DNA"/>
</dbReference>